<accession>A0A8H6D6V8</accession>
<protein>
    <submittedName>
        <fullName evidence="2">Uncharacterized protein</fullName>
    </submittedName>
</protein>
<organism evidence="2 3">
    <name type="scientific">Fusarium globosum</name>
    <dbReference type="NCBI Taxonomy" id="78864"/>
    <lineage>
        <taxon>Eukaryota</taxon>
        <taxon>Fungi</taxon>
        <taxon>Dikarya</taxon>
        <taxon>Ascomycota</taxon>
        <taxon>Pezizomycotina</taxon>
        <taxon>Sordariomycetes</taxon>
        <taxon>Hypocreomycetidae</taxon>
        <taxon>Hypocreales</taxon>
        <taxon>Nectriaceae</taxon>
        <taxon>Fusarium</taxon>
        <taxon>Fusarium fujikuroi species complex</taxon>
    </lineage>
</organism>
<name>A0A8H6D6V8_9HYPO</name>
<comment type="caution">
    <text evidence="2">The sequence shown here is derived from an EMBL/GenBank/DDBJ whole genome shotgun (WGS) entry which is preliminary data.</text>
</comment>
<gene>
    <name evidence="2" type="ORF">FGLOB1_7553</name>
</gene>
<dbReference type="EMBL" id="JAAQPF010000328">
    <property type="protein sequence ID" value="KAF5706198.1"/>
    <property type="molecule type" value="Genomic_DNA"/>
</dbReference>
<evidence type="ECO:0000256" key="1">
    <source>
        <dbReference type="SAM" id="MobiDB-lite"/>
    </source>
</evidence>
<proteinExistence type="predicted"/>
<sequence length="387" mass="44074">MLQKHQKTYNSGDSLVVTDPTTDPPLTGLTMGERTGSRIFLQAISLNSQQEAENMVEQLAVPNRPSHSLQEVVQGLDDTQLAASLRAIDTDQVDRIIRCLQVQPWPRDVQSTVEVQPWPRDPQEMNEYYYQNPYQNQYQAYPGTGYYTYDWNWYYYDGSTNNVSYCGDYYLSYQYWWAPVDNMSDHLSVEDIDDAELPGALQRLDNTQLKRTVQGLDSNQIPRILLATRSMNDEHAQRIIQGLDPSTDNRVQTFGGMMFWGTNIQSGPGTPGHPTFCDKFPHKTGTGRFVCGCGWHDSNQAVDNLIVHYFLLKQDGVLWSHVEGAPNEYMCRACVNDKPGSFNKYDLNDLDAHISKNHVINPYTLDASLKGSYGQYLGQRPGYSYEL</sequence>
<keyword evidence="3" id="KW-1185">Reference proteome</keyword>
<evidence type="ECO:0000313" key="3">
    <source>
        <dbReference type="Proteomes" id="UP000532311"/>
    </source>
</evidence>
<dbReference type="Proteomes" id="UP000532311">
    <property type="component" value="Unassembled WGS sequence"/>
</dbReference>
<evidence type="ECO:0000313" key="2">
    <source>
        <dbReference type="EMBL" id="KAF5706198.1"/>
    </source>
</evidence>
<reference evidence="2 3" key="1">
    <citation type="submission" date="2020-05" db="EMBL/GenBank/DDBJ databases">
        <title>Identification and distribution of gene clusters putatively required for synthesis of sphingolipid metabolism inhibitors in phylogenetically diverse species of the filamentous fungus Fusarium.</title>
        <authorList>
            <person name="Kim H.-S."/>
            <person name="Busman M."/>
            <person name="Brown D.W."/>
            <person name="Divon H."/>
            <person name="Uhlig S."/>
            <person name="Proctor R.H."/>
        </authorList>
    </citation>
    <scope>NUCLEOTIDE SEQUENCE [LARGE SCALE GENOMIC DNA]</scope>
    <source>
        <strain evidence="2 3">NRRL 26131</strain>
    </source>
</reference>
<feature type="compositionally biased region" description="Low complexity" evidence="1">
    <location>
        <begin position="15"/>
        <end position="25"/>
    </location>
</feature>
<dbReference type="AlphaFoldDB" id="A0A8H6D6V8"/>
<feature type="region of interest" description="Disordered" evidence="1">
    <location>
        <begin position="1"/>
        <end position="25"/>
    </location>
</feature>